<accession>X1RC61</accession>
<name>X1RC61_9ZZZZ</name>
<feature type="non-terminal residue" evidence="1">
    <location>
        <position position="180"/>
    </location>
</feature>
<proteinExistence type="predicted"/>
<gene>
    <name evidence="1" type="ORF">S12H4_20791</name>
</gene>
<comment type="caution">
    <text evidence="1">The sequence shown here is derived from an EMBL/GenBank/DDBJ whole genome shotgun (WGS) entry which is preliminary data.</text>
</comment>
<protein>
    <submittedName>
        <fullName evidence="1">Uncharacterized protein</fullName>
    </submittedName>
</protein>
<reference evidence="1" key="1">
    <citation type="journal article" date="2014" name="Front. Microbiol.">
        <title>High frequency of phylogenetically diverse reductive dehalogenase-homologous genes in deep subseafloor sedimentary metagenomes.</title>
        <authorList>
            <person name="Kawai M."/>
            <person name="Futagami T."/>
            <person name="Toyoda A."/>
            <person name="Takaki Y."/>
            <person name="Nishi S."/>
            <person name="Hori S."/>
            <person name="Arai W."/>
            <person name="Tsubouchi T."/>
            <person name="Morono Y."/>
            <person name="Uchiyama I."/>
            <person name="Ito T."/>
            <person name="Fujiyama A."/>
            <person name="Inagaki F."/>
            <person name="Takami H."/>
        </authorList>
    </citation>
    <scope>NUCLEOTIDE SEQUENCE</scope>
    <source>
        <strain evidence="1">Expedition CK06-06</strain>
    </source>
</reference>
<sequence>MWFDTAHDNQLYRADSIGATEIVEGGWELVRDLGIAEAIGDAATAQAAAVAAQGTADGAQTAAENAQGDATTALGELDDIAADDKITPVEKLTLLPLWNGILAEKADIDAEADTFGVSKVAYGTAYNNLYGYVVTTLNTFGSMTTTTDITRATWNGYFEAYYNAKIEILNAISSAAKTLA</sequence>
<organism evidence="1">
    <name type="scientific">marine sediment metagenome</name>
    <dbReference type="NCBI Taxonomy" id="412755"/>
    <lineage>
        <taxon>unclassified sequences</taxon>
        <taxon>metagenomes</taxon>
        <taxon>ecological metagenomes</taxon>
    </lineage>
</organism>
<evidence type="ECO:0000313" key="1">
    <source>
        <dbReference type="EMBL" id="GAI78153.1"/>
    </source>
</evidence>
<dbReference type="AlphaFoldDB" id="X1RC61"/>
<dbReference type="EMBL" id="BARW01010589">
    <property type="protein sequence ID" value="GAI78153.1"/>
    <property type="molecule type" value="Genomic_DNA"/>
</dbReference>